<evidence type="ECO:0000256" key="3">
    <source>
        <dbReference type="ARBA" id="ARBA00022917"/>
    </source>
</evidence>
<dbReference type="OrthoDB" id="3971717at2759"/>
<dbReference type="GO" id="GO:0032543">
    <property type="term" value="P:mitochondrial translation"/>
    <property type="evidence" value="ECO:0007669"/>
    <property type="project" value="UniProtKB-ARBA"/>
</dbReference>
<dbReference type="InterPro" id="IPR005139">
    <property type="entry name" value="PCRF"/>
</dbReference>
<evidence type="ECO:0000313" key="8">
    <source>
        <dbReference type="Proteomes" id="UP000092321"/>
    </source>
</evidence>
<evidence type="ECO:0000259" key="6">
    <source>
        <dbReference type="PROSITE" id="PS00745"/>
    </source>
</evidence>
<protein>
    <recommendedName>
        <fullName evidence="4">Peptide chain release factor 1, mitochondrial</fullName>
    </recommendedName>
</protein>
<reference evidence="8" key="1">
    <citation type="journal article" date="2016" name="Proc. Natl. Acad. Sci. U.S.A.">
        <title>Comparative genomics of biotechnologically important yeasts.</title>
        <authorList>
            <person name="Riley R."/>
            <person name="Haridas S."/>
            <person name="Wolfe K.H."/>
            <person name="Lopes M.R."/>
            <person name="Hittinger C.T."/>
            <person name="Goeker M."/>
            <person name="Salamov A.A."/>
            <person name="Wisecaver J.H."/>
            <person name="Long T.M."/>
            <person name="Calvey C.H."/>
            <person name="Aerts A.L."/>
            <person name="Barry K.W."/>
            <person name="Choi C."/>
            <person name="Clum A."/>
            <person name="Coughlan A.Y."/>
            <person name="Deshpande S."/>
            <person name="Douglass A.P."/>
            <person name="Hanson S.J."/>
            <person name="Klenk H.-P."/>
            <person name="LaButti K.M."/>
            <person name="Lapidus A."/>
            <person name="Lindquist E.A."/>
            <person name="Lipzen A.M."/>
            <person name="Meier-Kolthoff J.P."/>
            <person name="Ohm R.A."/>
            <person name="Otillar R.P."/>
            <person name="Pangilinan J.L."/>
            <person name="Peng Y."/>
            <person name="Rokas A."/>
            <person name="Rosa C.A."/>
            <person name="Scheuner C."/>
            <person name="Sibirny A.A."/>
            <person name="Slot J.C."/>
            <person name="Stielow J.B."/>
            <person name="Sun H."/>
            <person name="Kurtzman C.P."/>
            <person name="Blackwell M."/>
            <person name="Grigoriev I.V."/>
            <person name="Jeffries T.W."/>
        </authorList>
    </citation>
    <scope>NUCLEOTIDE SEQUENCE [LARGE SCALE GENOMIC DNA]</scope>
    <source>
        <strain evidence="8">NRRL Y-1626</strain>
    </source>
</reference>
<dbReference type="PANTHER" id="PTHR43804:SF7">
    <property type="entry name" value="LD18447P"/>
    <property type="match status" value="1"/>
</dbReference>
<dbReference type="Pfam" id="PF03462">
    <property type="entry name" value="PCRF"/>
    <property type="match status" value="1"/>
</dbReference>
<gene>
    <name evidence="7" type="ORF">HANVADRAFT_52868</name>
</gene>
<dbReference type="FunFam" id="3.30.160.20:FF:000004">
    <property type="entry name" value="Peptide chain release factor 1"/>
    <property type="match status" value="1"/>
</dbReference>
<dbReference type="InterPro" id="IPR045853">
    <property type="entry name" value="Pep_chain_release_fac_I_sf"/>
</dbReference>
<dbReference type="GO" id="GO:0003747">
    <property type="term" value="F:translation release factor activity"/>
    <property type="evidence" value="ECO:0007669"/>
    <property type="project" value="InterPro"/>
</dbReference>
<evidence type="ECO:0000313" key="7">
    <source>
        <dbReference type="EMBL" id="OBA26841.1"/>
    </source>
</evidence>
<dbReference type="GO" id="GO:0005739">
    <property type="term" value="C:mitochondrion"/>
    <property type="evidence" value="ECO:0007669"/>
    <property type="project" value="UniProtKB-ARBA"/>
</dbReference>
<keyword evidence="3" id="KW-0648">Protein biosynthesis</keyword>
<evidence type="ECO:0000256" key="1">
    <source>
        <dbReference type="ARBA" id="ARBA00010835"/>
    </source>
</evidence>
<proteinExistence type="inferred from homology"/>
<comment type="similarity">
    <text evidence="1">Belongs to the prokaryotic/mitochondrial release factor family.</text>
</comment>
<evidence type="ECO:0000256" key="2">
    <source>
        <dbReference type="ARBA" id="ARBA00022481"/>
    </source>
</evidence>
<dbReference type="EMBL" id="LXPE01000013">
    <property type="protein sequence ID" value="OBA26841.1"/>
    <property type="molecule type" value="Genomic_DNA"/>
</dbReference>
<keyword evidence="2" id="KW-0488">Methylation</keyword>
<organism evidence="7 8">
    <name type="scientific">Hanseniaspora valbyensis NRRL Y-1626</name>
    <dbReference type="NCBI Taxonomy" id="766949"/>
    <lineage>
        <taxon>Eukaryota</taxon>
        <taxon>Fungi</taxon>
        <taxon>Dikarya</taxon>
        <taxon>Ascomycota</taxon>
        <taxon>Saccharomycotina</taxon>
        <taxon>Saccharomycetes</taxon>
        <taxon>Saccharomycodales</taxon>
        <taxon>Saccharomycodaceae</taxon>
        <taxon>Hanseniaspora</taxon>
    </lineage>
</organism>
<comment type="caution">
    <text evidence="7">The sequence shown here is derived from an EMBL/GenBank/DDBJ whole genome shotgun (WGS) entry which is preliminary data.</text>
</comment>
<evidence type="ECO:0000256" key="5">
    <source>
        <dbReference type="SAM" id="MobiDB-lite"/>
    </source>
</evidence>
<dbReference type="Proteomes" id="UP000092321">
    <property type="component" value="Unassembled WGS sequence"/>
</dbReference>
<feature type="domain" description="Prokaryotic-type class I peptide chain release factors" evidence="6">
    <location>
        <begin position="182"/>
        <end position="198"/>
    </location>
</feature>
<dbReference type="AlphaFoldDB" id="A0A1B7TDP9"/>
<dbReference type="Gene3D" id="3.30.160.20">
    <property type="match status" value="1"/>
</dbReference>
<evidence type="ECO:0000256" key="4">
    <source>
        <dbReference type="ARBA" id="ARBA00067174"/>
    </source>
</evidence>
<accession>A0A1B7TDP9</accession>
<dbReference type="InterPro" id="IPR050057">
    <property type="entry name" value="Prokaryotic/Mito_RF"/>
</dbReference>
<sequence length="320" mass="36473">MEAKKEIEELDAKFDNVKKQINTVYLLIEKYITEDQLPENLPKGCIIEIRPGVGGSEATIFTKDLFNMYTQLCNKKQWKYDIISAVNDENTATGMSEAIIEVNPVEGMETEDESASTCYNYLRHETGVHRVQRVPETESKGRMHTSTSSVLVLPLHDKETKDAKAGILELTKSKDVRIEVMRSSGKGGQHVNTTNSAVKLTHEPTGITVYIQTERQQHRNKAKAFQLLYTRLKDQEEHASHSSEQSMRKNKVGNVDRSNKIRSYNYQSSRVSDHRLQQSVWQCNDLNGFISTDNINKWDELISSLEEEEFNSKLKAALNS</sequence>
<dbReference type="SMART" id="SM00937">
    <property type="entry name" value="PCRF"/>
    <property type="match status" value="1"/>
</dbReference>
<dbReference type="InterPro" id="IPR000352">
    <property type="entry name" value="Pep_chain_release_fac_I"/>
</dbReference>
<feature type="region of interest" description="Disordered" evidence="5">
    <location>
        <begin position="236"/>
        <end position="259"/>
    </location>
</feature>
<keyword evidence="8" id="KW-1185">Reference proteome</keyword>
<dbReference type="PANTHER" id="PTHR43804">
    <property type="entry name" value="LD18447P"/>
    <property type="match status" value="1"/>
</dbReference>
<dbReference type="Pfam" id="PF00472">
    <property type="entry name" value="RF-1"/>
    <property type="match status" value="1"/>
</dbReference>
<dbReference type="PROSITE" id="PS00745">
    <property type="entry name" value="RF_PROK_I"/>
    <property type="match status" value="1"/>
</dbReference>
<dbReference type="SUPFAM" id="SSF75620">
    <property type="entry name" value="Release factor"/>
    <property type="match status" value="1"/>
</dbReference>
<name>A0A1B7TDP9_9ASCO</name>
<dbReference type="Gene3D" id="3.30.70.1660">
    <property type="match status" value="1"/>
</dbReference>